<feature type="signal peptide" evidence="1">
    <location>
        <begin position="1"/>
        <end position="22"/>
    </location>
</feature>
<dbReference type="InterPro" id="IPR032183">
    <property type="entry name" value="PKD-like"/>
</dbReference>
<evidence type="ECO:0000256" key="1">
    <source>
        <dbReference type="SAM" id="SignalP"/>
    </source>
</evidence>
<proteinExistence type="predicted"/>
<dbReference type="RefSeq" id="WP_120260609.1">
    <property type="nucleotide sequence ID" value="NZ_RAPY01000004.1"/>
</dbReference>
<accession>A0A420AQJ6</accession>
<dbReference type="Proteomes" id="UP000286246">
    <property type="component" value="Unassembled WGS sequence"/>
</dbReference>
<reference evidence="2 3" key="1">
    <citation type="submission" date="2018-09" db="EMBL/GenBank/DDBJ databases">
        <title>Genomic Encyclopedia of Type Strains, Phase III (KMG-III): the genomes of soil and plant-associated and newly described type strains.</title>
        <authorList>
            <person name="Whitman W."/>
        </authorList>
    </citation>
    <scope>NUCLEOTIDE SEQUENCE [LARGE SCALE GENOMIC DNA]</scope>
    <source>
        <strain evidence="2 3">CECT 7938</strain>
    </source>
</reference>
<sequence length="550" mass="60516">MKSILKSIIALVTIHLIAVSCAKDKGNYNYVTLDELKISTDMEQVDPAIFITADSINLMQDDSLKVQLKVSNSKGEKNDFSCRWYVTQYLQSSVNPSIFLLDSTSVLRTKIRLRPDLYRLVAKVTDNATGLTYSKAFSLNVSTAEWGGEGWIVLQETATGADLAVITTRAGEQKGNVFHNVYSSFNEHELPLGTFKINVIDYGTALRAQKVSLLYPNGALQLRSTDFADSSRADSWFLGAQGAMNIQLNGSAGGSGVGYEYLVVNNQLAYRQFASTAHIANPPLFFPPFEGLTVAPFVINAATSDQFYTVYDIENKAFKLFNASNSVVSTIPNYMPPKSNLDPMTGQGFDLNNIGDNLLYAENVQPINASGNIYWNCFFRDSKGSNTYLLQFPRGISYANNFTTGRYQLREENCPGINTASLFANPTFLPMPKGVFYYVNENKIYTCQVKELAASTAQTNLTFPNGTVIKAMKVFKSGYTLTNITALGVPEGKVLVVATDESASGRGHRVYFFQIDGQTGMIKGTPENPADLYTGFDKISDITFKKGLGR</sequence>
<protein>
    <submittedName>
        <fullName evidence="2">PKD family protein</fullName>
    </submittedName>
</protein>
<keyword evidence="3" id="KW-1185">Reference proteome</keyword>
<dbReference type="PROSITE" id="PS51257">
    <property type="entry name" value="PROKAR_LIPOPROTEIN"/>
    <property type="match status" value="1"/>
</dbReference>
<organism evidence="2 3">
    <name type="scientific">Sphingobacterium detergens</name>
    <dbReference type="NCBI Taxonomy" id="1145106"/>
    <lineage>
        <taxon>Bacteria</taxon>
        <taxon>Pseudomonadati</taxon>
        <taxon>Bacteroidota</taxon>
        <taxon>Sphingobacteriia</taxon>
        <taxon>Sphingobacteriales</taxon>
        <taxon>Sphingobacteriaceae</taxon>
        <taxon>Sphingobacterium</taxon>
    </lineage>
</organism>
<dbReference type="OrthoDB" id="1094435at2"/>
<name>A0A420AQJ6_SPHD1</name>
<evidence type="ECO:0000313" key="2">
    <source>
        <dbReference type="EMBL" id="RKE46736.1"/>
    </source>
</evidence>
<dbReference type="AlphaFoldDB" id="A0A420AQJ6"/>
<comment type="caution">
    <text evidence="2">The sequence shown here is derived from an EMBL/GenBank/DDBJ whole genome shotgun (WGS) entry which is preliminary data.</text>
</comment>
<gene>
    <name evidence="2" type="ORF">DFQ12_3889</name>
</gene>
<dbReference type="Pfam" id="PF16407">
    <property type="entry name" value="PKD_2"/>
    <property type="match status" value="1"/>
</dbReference>
<dbReference type="EMBL" id="RAPY01000004">
    <property type="protein sequence ID" value="RKE46736.1"/>
    <property type="molecule type" value="Genomic_DNA"/>
</dbReference>
<feature type="chain" id="PRO_5019264126" evidence="1">
    <location>
        <begin position="23"/>
        <end position="550"/>
    </location>
</feature>
<keyword evidence="1" id="KW-0732">Signal</keyword>
<evidence type="ECO:0000313" key="3">
    <source>
        <dbReference type="Proteomes" id="UP000286246"/>
    </source>
</evidence>